<name>A0A6V8L8N6_9ACTN</name>
<dbReference type="EMBL" id="BLPG01000001">
    <property type="protein sequence ID" value="GFJ91950.1"/>
    <property type="molecule type" value="Genomic_DNA"/>
</dbReference>
<keyword evidence="2" id="KW-0472">Membrane</keyword>
<feature type="region of interest" description="Disordered" evidence="1">
    <location>
        <begin position="64"/>
        <end position="94"/>
    </location>
</feature>
<evidence type="ECO:0000256" key="2">
    <source>
        <dbReference type="SAM" id="Phobius"/>
    </source>
</evidence>
<feature type="transmembrane region" description="Helical" evidence="2">
    <location>
        <begin position="6"/>
        <end position="27"/>
    </location>
</feature>
<comment type="caution">
    <text evidence="3">The sequence shown here is derived from an EMBL/GenBank/DDBJ whole genome shotgun (WGS) entry which is preliminary data.</text>
</comment>
<gene>
    <name evidence="3" type="ORF">Prum_055920</name>
</gene>
<reference evidence="3 4" key="1">
    <citation type="submission" date="2020-03" db="EMBL/GenBank/DDBJ databases">
        <title>Whole genome shotgun sequence of Phytohabitans rumicis NBRC 108638.</title>
        <authorList>
            <person name="Komaki H."/>
            <person name="Tamura T."/>
        </authorList>
    </citation>
    <scope>NUCLEOTIDE SEQUENCE [LARGE SCALE GENOMIC DNA]</scope>
    <source>
        <strain evidence="3 4">NBRC 108638</strain>
    </source>
</reference>
<keyword evidence="2" id="KW-0812">Transmembrane</keyword>
<sequence length="94" mass="9529">MSVTETVLVFAGIPAAIILVVAGLAALGGGRSAKRYRPGRPFDFAPVWFLAAPEQLAGVSGSDHAALPAGSSRAELTAATPARINPTGGASDRW</sequence>
<dbReference type="Proteomes" id="UP000482960">
    <property type="component" value="Unassembled WGS sequence"/>
</dbReference>
<dbReference type="AlphaFoldDB" id="A0A6V8L8N6"/>
<organism evidence="3 4">
    <name type="scientific">Phytohabitans rumicis</name>
    <dbReference type="NCBI Taxonomy" id="1076125"/>
    <lineage>
        <taxon>Bacteria</taxon>
        <taxon>Bacillati</taxon>
        <taxon>Actinomycetota</taxon>
        <taxon>Actinomycetes</taxon>
        <taxon>Micromonosporales</taxon>
        <taxon>Micromonosporaceae</taxon>
    </lineage>
</organism>
<evidence type="ECO:0000256" key="1">
    <source>
        <dbReference type="SAM" id="MobiDB-lite"/>
    </source>
</evidence>
<reference evidence="3 4" key="2">
    <citation type="submission" date="2020-03" db="EMBL/GenBank/DDBJ databases">
        <authorList>
            <person name="Ichikawa N."/>
            <person name="Kimura A."/>
            <person name="Kitahashi Y."/>
            <person name="Uohara A."/>
        </authorList>
    </citation>
    <scope>NUCLEOTIDE SEQUENCE [LARGE SCALE GENOMIC DNA]</scope>
    <source>
        <strain evidence="3 4">NBRC 108638</strain>
    </source>
</reference>
<protein>
    <submittedName>
        <fullName evidence="3">Uncharacterized protein</fullName>
    </submittedName>
</protein>
<keyword evidence="4" id="KW-1185">Reference proteome</keyword>
<proteinExistence type="predicted"/>
<accession>A0A6V8L8N6</accession>
<evidence type="ECO:0000313" key="3">
    <source>
        <dbReference type="EMBL" id="GFJ91950.1"/>
    </source>
</evidence>
<evidence type="ECO:0000313" key="4">
    <source>
        <dbReference type="Proteomes" id="UP000482960"/>
    </source>
</evidence>
<keyword evidence="2" id="KW-1133">Transmembrane helix</keyword>